<keyword evidence="2" id="KW-1185">Reference proteome</keyword>
<dbReference type="PATRIC" id="fig|1632867.3.peg.3927"/>
<proteinExistence type="predicted"/>
<dbReference type="AlphaFoldDB" id="A0A0F3IEA1"/>
<dbReference type="Proteomes" id="UP000033684">
    <property type="component" value="Unassembled WGS sequence"/>
</dbReference>
<reference evidence="2" key="1">
    <citation type="submission" date="2015-03" db="EMBL/GenBank/DDBJ databases">
        <title>Draft genome sequence of a novel methanotroph (Sn10-6) isolated from flooded ricefield rhizosphere in India.</title>
        <authorList>
            <person name="Pandit P.S."/>
            <person name="Pore S.D."/>
            <person name="Arora P."/>
            <person name="Kapse N.G."/>
            <person name="Dhakephalkar P.K."/>
            <person name="Rahalkar M.C."/>
        </authorList>
    </citation>
    <scope>NUCLEOTIDE SEQUENCE [LARGE SCALE GENOMIC DNA]</scope>
    <source>
        <strain evidence="2">Sn10-6</strain>
    </source>
</reference>
<name>A0A0F3IEA1_9GAMM</name>
<evidence type="ECO:0000313" key="2">
    <source>
        <dbReference type="Proteomes" id="UP000033684"/>
    </source>
</evidence>
<evidence type="ECO:0000313" key="1">
    <source>
        <dbReference type="EMBL" id="KJV05012.1"/>
    </source>
</evidence>
<reference evidence="1 2" key="2">
    <citation type="journal article" date="2016" name="Microb. Ecol.">
        <title>Genome Characteristics of a Novel Type I Methanotroph (Sn10-6) Isolated from a Flooded Indian Rice Field.</title>
        <authorList>
            <person name="Rahalkar M.C."/>
            <person name="Pandit P.S."/>
            <person name="Dhakephalkar P.K."/>
            <person name="Pore S."/>
            <person name="Arora P."/>
            <person name="Kapse N."/>
        </authorList>
    </citation>
    <scope>NUCLEOTIDE SEQUENCE [LARGE SCALE GENOMIC DNA]</scope>
    <source>
        <strain evidence="1 2">Sn10-6</strain>
    </source>
</reference>
<dbReference type="EMBL" id="LAJX01000333">
    <property type="protein sequence ID" value="KJV05012.1"/>
    <property type="molecule type" value="Genomic_DNA"/>
</dbReference>
<organism evidence="1 2">
    <name type="scientific">Methylocucumis oryzae</name>
    <dbReference type="NCBI Taxonomy" id="1632867"/>
    <lineage>
        <taxon>Bacteria</taxon>
        <taxon>Pseudomonadati</taxon>
        <taxon>Pseudomonadota</taxon>
        <taxon>Gammaproteobacteria</taxon>
        <taxon>Methylococcales</taxon>
        <taxon>Methylococcaceae</taxon>
        <taxon>Methylocucumis</taxon>
    </lineage>
</organism>
<gene>
    <name evidence="1" type="ORF">VZ94_21210</name>
</gene>
<sequence length="114" mass="13101">MKTLAQQDIQLVHNIRQGLVEQRTALVNQLRGTLSERGIILAEGIKHVRQELPLILENAANGLTTLSRELIAEQYQKLNQGHRMCRGTRRINRGKTRTMRLPSFGTSYKRTLWP</sequence>
<comment type="caution">
    <text evidence="1">The sequence shown here is derived from an EMBL/GenBank/DDBJ whole genome shotgun (WGS) entry which is preliminary data.</text>
</comment>
<protein>
    <submittedName>
        <fullName evidence="1">Uncharacterized protein</fullName>
    </submittedName>
</protein>
<accession>A0A0F3IEA1</accession>